<dbReference type="RefSeq" id="WP_059730094.1">
    <property type="nucleotide sequence ID" value="NZ_LOYH01000058.1"/>
</dbReference>
<feature type="domain" description="Ribbon-helix-helix protein RHH" evidence="1">
    <location>
        <begin position="1"/>
        <end position="49"/>
    </location>
</feature>
<comment type="caution">
    <text evidence="2">The sequence shown here is derived from an EMBL/GenBank/DDBJ whole genome shotgun (WGS) entry which is preliminary data.</text>
</comment>
<dbReference type="InterPro" id="IPR045559">
    <property type="entry name" value="RHH_9"/>
</dbReference>
<dbReference type="SUPFAM" id="SSF47598">
    <property type="entry name" value="Ribbon-helix-helix"/>
    <property type="match status" value="1"/>
</dbReference>
<dbReference type="Pfam" id="PF19839">
    <property type="entry name" value="RHH_9"/>
    <property type="match status" value="1"/>
</dbReference>
<protein>
    <submittedName>
        <fullName evidence="2">CopG family transcriptional regulator</fullName>
    </submittedName>
</protein>
<dbReference type="InterPro" id="IPR010985">
    <property type="entry name" value="Ribbon_hlx_hlx"/>
</dbReference>
<evidence type="ECO:0000313" key="2">
    <source>
        <dbReference type="EMBL" id="KVK80942.1"/>
    </source>
</evidence>
<sequence length="65" mass="7325">METKTARLTILIDPAKKEALEMLCAAQDLTPSQVVRQLIREYLEQHGVSYKTQNPLGKRVKRSAG</sequence>
<gene>
    <name evidence="2" type="ORF">WS90_16865</name>
</gene>
<proteinExistence type="predicted"/>
<evidence type="ECO:0000259" key="1">
    <source>
        <dbReference type="Pfam" id="PF19839"/>
    </source>
</evidence>
<evidence type="ECO:0000313" key="3">
    <source>
        <dbReference type="Proteomes" id="UP000069001"/>
    </source>
</evidence>
<dbReference type="EMBL" id="LOYH01000058">
    <property type="protein sequence ID" value="KVK80942.1"/>
    <property type="molecule type" value="Genomic_DNA"/>
</dbReference>
<accession>A0A118KHT4</accession>
<dbReference type="Gene3D" id="1.10.1220.10">
    <property type="entry name" value="Met repressor-like"/>
    <property type="match status" value="1"/>
</dbReference>
<dbReference type="InterPro" id="IPR013321">
    <property type="entry name" value="Arc_rbn_hlx_hlx"/>
</dbReference>
<dbReference type="Proteomes" id="UP000069001">
    <property type="component" value="Unassembled WGS sequence"/>
</dbReference>
<organism evidence="2 3">
    <name type="scientific">Burkholderia cepacia</name>
    <name type="common">Pseudomonas cepacia</name>
    <dbReference type="NCBI Taxonomy" id="292"/>
    <lineage>
        <taxon>Bacteria</taxon>
        <taxon>Pseudomonadati</taxon>
        <taxon>Pseudomonadota</taxon>
        <taxon>Betaproteobacteria</taxon>
        <taxon>Burkholderiales</taxon>
        <taxon>Burkholderiaceae</taxon>
        <taxon>Burkholderia</taxon>
        <taxon>Burkholderia cepacia complex</taxon>
    </lineage>
</organism>
<reference evidence="2 3" key="1">
    <citation type="submission" date="2015-11" db="EMBL/GenBank/DDBJ databases">
        <title>Expanding the genomic diversity of Burkholderia species for the development of highly accurate diagnostics.</title>
        <authorList>
            <person name="Sahl J."/>
            <person name="Keim P."/>
            <person name="Wagner D."/>
        </authorList>
    </citation>
    <scope>NUCLEOTIDE SEQUENCE [LARGE SCALE GENOMIC DNA]</scope>
    <source>
        <strain evidence="2 3">MSMB1302</strain>
    </source>
</reference>
<name>A0A118KHT4_BURCE</name>
<dbReference type="GO" id="GO:0006355">
    <property type="term" value="P:regulation of DNA-templated transcription"/>
    <property type="evidence" value="ECO:0007669"/>
    <property type="project" value="InterPro"/>
</dbReference>
<dbReference type="AlphaFoldDB" id="A0A118KHT4"/>